<reference evidence="7" key="1">
    <citation type="submission" date="2018-05" db="EMBL/GenBank/DDBJ databases">
        <authorList>
            <person name="Du Z."/>
            <person name="Wang X."/>
        </authorList>
    </citation>
    <scope>NUCLEOTIDE SEQUENCE [LARGE SCALE GENOMIC DNA]</scope>
    <source>
        <strain evidence="7">WDS4C29</strain>
    </source>
</reference>
<dbReference type="EMBL" id="QETF01000020">
    <property type="protein sequence ID" value="PWG15957.1"/>
    <property type="molecule type" value="Genomic_DNA"/>
</dbReference>
<dbReference type="Proteomes" id="UP000245293">
    <property type="component" value="Unassembled WGS sequence"/>
</dbReference>
<dbReference type="Gene3D" id="1.10.10.10">
    <property type="entry name" value="Winged helix-like DNA-binding domain superfamily/Winged helix DNA-binding domain"/>
    <property type="match status" value="1"/>
</dbReference>
<dbReference type="RefSeq" id="WP_109389720.1">
    <property type="nucleotide sequence ID" value="NZ_QETF01000020.1"/>
</dbReference>
<proteinExistence type="inferred from homology"/>
<dbReference type="PANTHER" id="PTHR30537:SF3">
    <property type="entry name" value="TRANSCRIPTIONAL REGULATORY PROTEIN"/>
    <property type="match status" value="1"/>
</dbReference>
<dbReference type="GO" id="GO:0043565">
    <property type="term" value="F:sequence-specific DNA binding"/>
    <property type="evidence" value="ECO:0007669"/>
    <property type="project" value="TreeGrafter"/>
</dbReference>
<evidence type="ECO:0000256" key="2">
    <source>
        <dbReference type="ARBA" id="ARBA00023015"/>
    </source>
</evidence>
<dbReference type="InterPro" id="IPR005119">
    <property type="entry name" value="LysR_subst-bd"/>
</dbReference>
<dbReference type="PROSITE" id="PS50931">
    <property type="entry name" value="HTH_LYSR"/>
    <property type="match status" value="1"/>
</dbReference>
<dbReference type="Pfam" id="PF00126">
    <property type="entry name" value="HTH_1"/>
    <property type="match status" value="1"/>
</dbReference>
<dbReference type="GO" id="GO:0006351">
    <property type="term" value="P:DNA-templated transcription"/>
    <property type="evidence" value="ECO:0007669"/>
    <property type="project" value="TreeGrafter"/>
</dbReference>
<accession>A0A2V1P3F5</accession>
<keyword evidence="4" id="KW-0804">Transcription</keyword>
<protein>
    <recommendedName>
        <fullName evidence="5">HTH lysR-type domain-containing protein</fullName>
    </recommendedName>
</protein>
<dbReference type="InterPro" id="IPR000847">
    <property type="entry name" value="LysR_HTH_N"/>
</dbReference>
<sequence length="285" mass="30861">MHNQNWDDLRFVLAVAEEGSVSAAARRLRVNHATVLRRVAAFEDRIGLQLFERTSSGYVVPPDHRRVIDAAREAAAAINAVDRVAQGVEMRLTGTLCLTSTDTFCQTVLPPICRELTAEGEALCVEMSCTNAHLDLARMEADITVRPTMRLPDGLIGERAGALGLAAYGPASAPTRDWLGLRGPLERSRVAEIMETTKPGPVRAAADSFIILRETVAQGLGNAILPHVLAAGDPRLDRLDRPDMALEIPIWVASHADIGGSARLRAFRSRIVSGLLARAERLGPR</sequence>
<keyword evidence="2" id="KW-0805">Transcription regulation</keyword>
<dbReference type="PANTHER" id="PTHR30537">
    <property type="entry name" value="HTH-TYPE TRANSCRIPTIONAL REGULATOR"/>
    <property type="match status" value="1"/>
</dbReference>
<dbReference type="Pfam" id="PF03466">
    <property type="entry name" value="LysR_substrate"/>
    <property type="match status" value="1"/>
</dbReference>
<evidence type="ECO:0000256" key="4">
    <source>
        <dbReference type="ARBA" id="ARBA00023163"/>
    </source>
</evidence>
<dbReference type="SUPFAM" id="SSF46785">
    <property type="entry name" value="Winged helix' DNA-binding domain"/>
    <property type="match status" value="1"/>
</dbReference>
<dbReference type="SUPFAM" id="SSF53850">
    <property type="entry name" value="Periplasmic binding protein-like II"/>
    <property type="match status" value="1"/>
</dbReference>
<dbReference type="InterPro" id="IPR036390">
    <property type="entry name" value="WH_DNA-bd_sf"/>
</dbReference>
<dbReference type="InterPro" id="IPR036388">
    <property type="entry name" value="WH-like_DNA-bd_sf"/>
</dbReference>
<evidence type="ECO:0000313" key="7">
    <source>
        <dbReference type="Proteomes" id="UP000245293"/>
    </source>
</evidence>
<comment type="caution">
    <text evidence="6">The sequence shown here is derived from an EMBL/GenBank/DDBJ whole genome shotgun (WGS) entry which is preliminary data.</text>
</comment>
<dbReference type="GO" id="GO:0003700">
    <property type="term" value="F:DNA-binding transcription factor activity"/>
    <property type="evidence" value="ECO:0007669"/>
    <property type="project" value="InterPro"/>
</dbReference>
<organism evidence="6 7">
    <name type="scientific">Salibaculum griseiflavum</name>
    <dbReference type="NCBI Taxonomy" id="1914409"/>
    <lineage>
        <taxon>Bacteria</taxon>
        <taxon>Pseudomonadati</taxon>
        <taxon>Pseudomonadota</taxon>
        <taxon>Alphaproteobacteria</taxon>
        <taxon>Rhodobacterales</taxon>
        <taxon>Roseobacteraceae</taxon>
        <taxon>Salibaculum</taxon>
    </lineage>
</organism>
<dbReference type="Gene3D" id="3.40.190.10">
    <property type="entry name" value="Periplasmic binding protein-like II"/>
    <property type="match status" value="1"/>
</dbReference>
<comment type="similarity">
    <text evidence="1">Belongs to the LysR transcriptional regulatory family.</text>
</comment>
<evidence type="ECO:0000256" key="3">
    <source>
        <dbReference type="ARBA" id="ARBA00023125"/>
    </source>
</evidence>
<feature type="domain" description="HTH lysR-type" evidence="5">
    <location>
        <begin position="4"/>
        <end position="61"/>
    </location>
</feature>
<evidence type="ECO:0000259" key="5">
    <source>
        <dbReference type="PROSITE" id="PS50931"/>
    </source>
</evidence>
<keyword evidence="7" id="KW-1185">Reference proteome</keyword>
<dbReference type="InterPro" id="IPR058163">
    <property type="entry name" value="LysR-type_TF_proteobact-type"/>
</dbReference>
<evidence type="ECO:0000256" key="1">
    <source>
        <dbReference type="ARBA" id="ARBA00009437"/>
    </source>
</evidence>
<gene>
    <name evidence="6" type="ORF">DFK10_14335</name>
</gene>
<evidence type="ECO:0000313" key="6">
    <source>
        <dbReference type="EMBL" id="PWG15957.1"/>
    </source>
</evidence>
<dbReference type="AlphaFoldDB" id="A0A2V1P3F5"/>
<keyword evidence="3" id="KW-0238">DNA-binding</keyword>
<name>A0A2V1P3F5_9RHOB</name>
<dbReference type="OrthoDB" id="7768317at2"/>